<dbReference type="InterPro" id="IPR043128">
    <property type="entry name" value="Rev_trsase/Diguanyl_cyclase"/>
</dbReference>
<keyword evidence="4" id="KW-0472">Membrane</keyword>
<dbReference type="InterPro" id="IPR029787">
    <property type="entry name" value="Nucleotide_cyclase"/>
</dbReference>
<dbReference type="InterPro" id="IPR000160">
    <property type="entry name" value="GGDEF_dom"/>
</dbReference>
<dbReference type="FunFam" id="3.30.70.270:FF:000001">
    <property type="entry name" value="Diguanylate cyclase domain protein"/>
    <property type="match status" value="1"/>
</dbReference>
<evidence type="ECO:0000256" key="5">
    <source>
        <dbReference type="SAM" id="SignalP"/>
    </source>
</evidence>
<dbReference type="InterPro" id="IPR050469">
    <property type="entry name" value="Diguanylate_Cyclase"/>
</dbReference>
<keyword evidence="4" id="KW-1133">Transmembrane helix</keyword>
<dbReference type="GO" id="GO:1902201">
    <property type="term" value="P:negative regulation of bacterial-type flagellum-dependent cell motility"/>
    <property type="evidence" value="ECO:0007669"/>
    <property type="project" value="TreeGrafter"/>
</dbReference>
<dbReference type="SUPFAM" id="SSF55073">
    <property type="entry name" value="Nucleotide cyclase"/>
    <property type="match status" value="1"/>
</dbReference>
<accession>A0A1I2JUF2</accession>
<proteinExistence type="predicted"/>
<dbReference type="GO" id="GO:0043709">
    <property type="term" value="P:cell adhesion involved in single-species biofilm formation"/>
    <property type="evidence" value="ECO:0007669"/>
    <property type="project" value="TreeGrafter"/>
</dbReference>
<evidence type="ECO:0000256" key="3">
    <source>
        <dbReference type="ARBA" id="ARBA00034247"/>
    </source>
</evidence>
<evidence type="ECO:0000313" key="7">
    <source>
        <dbReference type="EMBL" id="SFF58445.1"/>
    </source>
</evidence>
<dbReference type="InterPro" id="IPR011990">
    <property type="entry name" value="TPR-like_helical_dom_sf"/>
</dbReference>
<dbReference type="CDD" id="cd01949">
    <property type="entry name" value="GGDEF"/>
    <property type="match status" value="1"/>
</dbReference>
<dbReference type="RefSeq" id="WP_177218855.1">
    <property type="nucleotide sequence ID" value="NZ_FONH01000033.1"/>
</dbReference>
<protein>
    <recommendedName>
        <fullName evidence="2">diguanylate cyclase</fullName>
        <ecNumber evidence="2">2.7.7.65</ecNumber>
    </recommendedName>
</protein>
<evidence type="ECO:0000313" key="8">
    <source>
        <dbReference type="Proteomes" id="UP000199477"/>
    </source>
</evidence>
<dbReference type="PANTHER" id="PTHR45138:SF9">
    <property type="entry name" value="DIGUANYLATE CYCLASE DGCM-RELATED"/>
    <property type="match status" value="1"/>
</dbReference>
<evidence type="ECO:0000259" key="6">
    <source>
        <dbReference type="PROSITE" id="PS50887"/>
    </source>
</evidence>
<dbReference type="PROSITE" id="PS50887">
    <property type="entry name" value="GGDEF"/>
    <property type="match status" value="1"/>
</dbReference>
<organism evidence="7 8">
    <name type="scientific">Dyella marensis</name>
    <dbReference type="NCBI Taxonomy" id="500610"/>
    <lineage>
        <taxon>Bacteria</taxon>
        <taxon>Pseudomonadati</taxon>
        <taxon>Pseudomonadota</taxon>
        <taxon>Gammaproteobacteria</taxon>
        <taxon>Lysobacterales</taxon>
        <taxon>Rhodanobacteraceae</taxon>
        <taxon>Dyella</taxon>
    </lineage>
</organism>
<dbReference type="PANTHER" id="PTHR45138">
    <property type="entry name" value="REGULATORY COMPONENTS OF SENSORY TRANSDUCTION SYSTEM"/>
    <property type="match status" value="1"/>
</dbReference>
<dbReference type="Gene3D" id="3.30.70.270">
    <property type="match status" value="1"/>
</dbReference>
<dbReference type="EC" id="2.7.7.65" evidence="2"/>
<feature type="transmembrane region" description="Helical" evidence="4">
    <location>
        <begin position="391"/>
        <end position="408"/>
    </location>
</feature>
<gene>
    <name evidence="7" type="ORF">SAMN02799615_04268</name>
</gene>
<dbReference type="AlphaFoldDB" id="A0A1I2JUF2"/>
<name>A0A1I2JUF2_9GAMM</name>
<sequence length="602" mass="65909">MSARPGMWRHWLLAAGACLLFPFAAAATEAAAADSLPALLDVADSIKTSDHGTFVKLLQQMEPQLGQLSPAQQWHLRYLKAWDVAYYGDYERAGGLLDEVIAQNVDPTLRFRATATSINILGIGHRYEEAFTRLDKLVGQLPQTTDKRARLQGLGEAAQLLVAAGQYDLAGQYAEQMLQNLPPGEGPCKGLFFKAEAAYRSNKTDAREQLDQAIDRCVSVGETVYANTLRAELAVADLERGEATQAIAVLMRNYADVQHDGYQTLIAQFDAALAKAHLSLGNLAEARKHALAAVQNSIKGEYTAPLGMAYQVLYRVARKQGDLAAALAYLEQYMAADKGYLDDVSAKALAYQVVKQQVLSGRLQLDTLNKQNQILQLQQALDRKAVEASRLYIVLLLMALGFITLWIYRLKRSQLRFMWLSRLDSLTGICNRKHFIEQAEQALQQAVRTRQPAALLILDLDHFKLINDTFGHGVGDHVLKHIVEACRPLLGARDVFGRLGGEEFAVLLPDCAPDQALARAERLRSAIGTLSPLEGGELTVSASFGVADTHSAGYDVSELLVRADHALYRAKSEGRNRVVATWAGTVPTTLAASEVRQMGASA</sequence>
<dbReference type="EMBL" id="FONH01000033">
    <property type="protein sequence ID" value="SFF58445.1"/>
    <property type="molecule type" value="Genomic_DNA"/>
</dbReference>
<dbReference type="SMART" id="SM00267">
    <property type="entry name" value="GGDEF"/>
    <property type="match status" value="1"/>
</dbReference>
<keyword evidence="4" id="KW-0812">Transmembrane</keyword>
<comment type="catalytic activity">
    <reaction evidence="3">
        <text>2 GTP = 3',3'-c-di-GMP + 2 diphosphate</text>
        <dbReference type="Rhea" id="RHEA:24898"/>
        <dbReference type="ChEBI" id="CHEBI:33019"/>
        <dbReference type="ChEBI" id="CHEBI:37565"/>
        <dbReference type="ChEBI" id="CHEBI:58805"/>
        <dbReference type="EC" id="2.7.7.65"/>
    </reaction>
</comment>
<dbReference type="Pfam" id="PF00990">
    <property type="entry name" value="GGDEF"/>
    <property type="match status" value="1"/>
</dbReference>
<dbReference type="Gene3D" id="1.25.40.10">
    <property type="entry name" value="Tetratricopeptide repeat domain"/>
    <property type="match status" value="1"/>
</dbReference>
<feature type="domain" description="GGDEF" evidence="6">
    <location>
        <begin position="451"/>
        <end position="583"/>
    </location>
</feature>
<keyword evidence="8" id="KW-1185">Reference proteome</keyword>
<dbReference type="GO" id="GO:0052621">
    <property type="term" value="F:diguanylate cyclase activity"/>
    <property type="evidence" value="ECO:0007669"/>
    <property type="project" value="UniProtKB-EC"/>
</dbReference>
<dbReference type="NCBIfam" id="TIGR00254">
    <property type="entry name" value="GGDEF"/>
    <property type="match status" value="1"/>
</dbReference>
<feature type="signal peptide" evidence="5">
    <location>
        <begin position="1"/>
        <end position="26"/>
    </location>
</feature>
<dbReference type="STRING" id="500610.SAMN02799615_04268"/>
<evidence type="ECO:0000256" key="2">
    <source>
        <dbReference type="ARBA" id="ARBA00012528"/>
    </source>
</evidence>
<reference evidence="8" key="1">
    <citation type="submission" date="2016-10" db="EMBL/GenBank/DDBJ databases">
        <authorList>
            <person name="Varghese N."/>
            <person name="Submissions S."/>
        </authorList>
    </citation>
    <scope>NUCLEOTIDE SEQUENCE [LARGE SCALE GENOMIC DNA]</scope>
    <source>
        <strain evidence="8">UNC178MFTsu3.1</strain>
    </source>
</reference>
<evidence type="ECO:0000256" key="1">
    <source>
        <dbReference type="ARBA" id="ARBA00001946"/>
    </source>
</evidence>
<feature type="chain" id="PRO_5011589324" description="diguanylate cyclase" evidence="5">
    <location>
        <begin position="27"/>
        <end position="602"/>
    </location>
</feature>
<comment type="cofactor">
    <cofactor evidence="1">
        <name>Mg(2+)</name>
        <dbReference type="ChEBI" id="CHEBI:18420"/>
    </cofactor>
</comment>
<dbReference type="SUPFAM" id="SSF48452">
    <property type="entry name" value="TPR-like"/>
    <property type="match status" value="1"/>
</dbReference>
<keyword evidence="5" id="KW-0732">Signal</keyword>
<evidence type="ECO:0000256" key="4">
    <source>
        <dbReference type="SAM" id="Phobius"/>
    </source>
</evidence>
<dbReference type="Proteomes" id="UP000199477">
    <property type="component" value="Unassembled WGS sequence"/>
</dbReference>
<dbReference type="GO" id="GO:0005886">
    <property type="term" value="C:plasma membrane"/>
    <property type="evidence" value="ECO:0007669"/>
    <property type="project" value="TreeGrafter"/>
</dbReference>